<comment type="caution">
    <text evidence="1">The sequence shown here is derived from an EMBL/GenBank/DDBJ whole genome shotgun (WGS) entry which is preliminary data.</text>
</comment>
<dbReference type="Gene3D" id="1.10.510.10">
    <property type="entry name" value="Transferase(Phosphotransferase) domain 1"/>
    <property type="match status" value="1"/>
</dbReference>
<evidence type="ECO:0000313" key="1">
    <source>
        <dbReference type="EMBL" id="VEL35021.1"/>
    </source>
</evidence>
<protein>
    <recommendedName>
        <fullName evidence="3">Protein kinase domain-containing protein</fullName>
    </recommendedName>
</protein>
<accession>A0A448XEX3</accession>
<dbReference type="AlphaFoldDB" id="A0A448XEX3"/>
<organism evidence="1 2">
    <name type="scientific">Protopolystoma xenopodis</name>
    <dbReference type="NCBI Taxonomy" id="117903"/>
    <lineage>
        <taxon>Eukaryota</taxon>
        <taxon>Metazoa</taxon>
        <taxon>Spiralia</taxon>
        <taxon>Lophotrochozoa</taxon>
        <taxon>Platyhelminthes</taxon>
        <taxon>Monogenea</taxon>
        <taxon>Polyopisthocotylea</taxon>
        <taxon>Polystomatidea</taxon>
        <taxon>Polystomatidae</taxon>
        <taxon>Protopolystoma</taxon>
    </lineage>
</organism>
<dbReference type="OrthoDB" id="275301at2759"/>
<reference evidence="1" key="1">
    <citation type="submission" date="2018-11" db="EMBL/GenBank/DDBJ databases">
        <authorList>
            <consortium name="Pathogen Informatics"/>
        </authorList>
    </citation>
    <scope>NUCLEOTIDE SEQUENCE</scope>
</reference>
<evidence type="ECO:0000313" key="2">
    <source>
        <dbReference type="Proteomes" id="UP000784294"/>
    </source>
</evidence>
<dbReference type="EMBL" id="CAAALY010248890">
    <property type="protein sequence ID" value="VEL35021.1"/>
    <property type="molecule type" value="Genomic_DNA"/>
</dbReference>
<proteinExistence type="predicted"/>
<name>A0A448XEX3_9PLAT</name>
<dbReference type="SUPFAM" id="SSF56112">
    <property type="entry name" value="Protein kinase-like (PK-like)"/>
    <property type="match status" value="1"/>
</dbReference>
<keyword evidence="2" id="KW-1185">Reference proteome</keyword>
<evidence type="ECO:0008006" key="3">
    <source>
        <dbReference type="Google" id="ProtNLM"/>
    </source>
</evidence>
<gene>
    <name evidence="1" type="ORF">PXEA_LOCUS28461</name>
</gene>
<dbReference type="InterPro" id="IPR011009">
    <property type="entry name" value="Kinase-like_dom_sf"/>
</dbReference>
<sequence>MSKALSTAYSSNSAKPSLFIFPSISLAGIEYACDWWSVGICLYELLTGVQFSEAHPAWCNPNLLWLKQLKNLEARLYNSCPKTEFSPIQLEFPLGLSEAAVDLISQVSLPMFYYLFMHISTNRLIDGYLALYWADVKFT</sequence>
<dbReference type="Proteomes" id="UP000784294">
    <property type="component" value="Unassembled WGS sequence"/>
</dbReference>